<name>A0A6C0AJP8_9ZZZZ</name>
<accession>A0A6C0AJP8</accession>
<dbReference type="EMBL" id="MN740648">
    <property type="protein sequence ID" value="QHS79561.1"/>
    <property type="molecule type" value="Genomic_DNA"/>
</dbReference>
<evidence type="ECO:0000313" key="1">
    <source>
        <dbReference type="EMBL" id="QHS79561.1"/>
    </source>
</evidence>
<sequence>MMIVIAAVSVALVCFIVYALERRSKNEPIVWVDAGKLSIFGGIITAGVVFATSSEVVADAVKTMEIPSVQDIFVGKPSF</sequence>
<dbReference type="AlphaFoldDB" id="A0A6C0AJP8"/>
<organism evidence="1">
    <name type="scientific">viral metagenome</name>
    <dbReference type="NCBI Taxonomy" id="1070528"/>
    <lineage>
        <taxon>unclassified sequences</taxon>
        <taxon>metagenomes</taxon>
        <taxon>organismal metagenomes</taxon>
    </lineage>
</organism>
<protein>
    <submittedName>
        <fullName evidence="1">Uncharacterized protein</fullName>
    </submittedName>
</protein>
<proteinExistence type="predicted"/>
<reference evidence="1" key="1">
    <citation type="journal article" date="2020" name="Nature">
        <title>Giant virus diversity and host interactions through global metagenomics.</title>
        <authorList>
            <person name="Schulz F."/>
            <person name="Roux S."/>
            <person name="Paez-Espino D."/>
            <person name="Jungbluth S."/>
            <person name="Walsh D.A."/>
            <person name="Denef V.J."/>
            <person name="McMahon K.D."/>
            <person name="Konstantinidis K.T."/>
            <person name="Eloe-Fadrosh E.A."/>
            <person name="Kyrpides N.C."/>
            <person name="Woyke T."/>
        </authorList>
    </citation>
    <scope>NUCLEOTIDE SEQUENCE</scope>
    <source>
        <strain evidence="1">GVMAG-S-1035237-23</strain>
    </source>
</reference>